<evidence type="ECO:0000256" key="3">
    <source>
        <dbReference type="ARBA" id="ARBA00022485"/>
    </source>
</evidence>
<comment type="similarity">
    <text evidence="2">Belongs to the HdrA family.</text>
</comment>
<feature type="domain" description="4Fe-4S ferredoxin-type" evidence="9">
    <location>
        <begin position="547"/>
        <end position="576"/>
    </location>
</feature>
<dbReference type="PANTHER" id="PTHR43498">
    <property type="entry name" value="FERREDOXIN:COB-COM HETERODISULFIDE REDUCTASE SUBUNIT A"/>
    <property type="match status" value="1"/>
</dbReference>
<evidence type="ECO:0000256" key="2">
    <source>
        <dbReference type="ARBA" id="ARBA00006561"/>
    </source>
</evidence>
<comment type="caution">
    <text evidence="10">The sequence shown here is derived from an EMBL/GenBank/DDBJ whole genome shotgun (WGS) entry which is preliminary data.</text>
</comment>
<evidence type="ECO:0000313" key="11">
    <source>
        <dbReference type="Proteomes" id="UP000051124"/>
    </source>
</evidence>
<evidence type="ECO:0000256" key="6">
    <source>
        <dbReference type="ARBA" id="ARBA00023002"/>
    </source>
</evidence>
<protein>
    <recommendedName>
        <fullName evidence="9">4Fe-4S ferredoxin-type domain-containing protein</fullName>
    </recommendedName>
</protein>
<name>A0A0S7WKE4_UNCT6</name>
<feature type="domain" description="4Fe-4S ferredoxin-type" evidence="9">
    <location>
        <begin position="248"/>
        <end position="276"/>
    </location>
</feature>
<dbReference type="PROSITE" id="PS00198">
    <property type="entry name" value="4FE4S_FER_1"/>
    <property type="match status" value="3"/>
</dbReference>
<keyword evidence="6" id="KW-0560">Oxidoreductase</keyword>
<evidence type="ECO:0000313" key="10">
    <source>
        <dbReference type="EMBL" id="KPJ50618.1"/>
    </source>
</evidence>
<dbReference type="InterPro" id="IPR017900">
    <property type="entry name" value="4Fe4S_Fe_S_CS"/>
</dbReference>
<evidence type="ECO:0000259" key="9">
    <source>
        <dbReference type="PROSITE" id="PS51379"/>
    </source>
</evidence>
<gene>
    <name evidence="10" type="ORF">AMJ40_02325</name>
</gene>
<organism evidence="10 11">
    <name type="scientific">candidate division TA06 bacterium DG_26</name>
    <dbReference type="NCBI Taxonomy" id="1703771"/>
    <lineage>
        <taxon>Bacteria</taxon>
        <taxon>Bacteria division TA06</taxon>
    </lineage>
</organism>
<dbReference type="SUPFAM" id="SSF54862">
    <property type="entry name" value="4Fe-4S ferredoxins"/>
    <property type="match status" value="2"/>
</dbReference>
<feature type="domain" description="4Fe-4S ferredoxin-type" evidence="9">
    <location>
        <begin position="516"/>
        <end position="546"/>
    </location>
</feature>
<proteinExistence type="inferred from homology"/>
<reference evidence="10 11" key="1">
    <citation type="journal article" date="2015" name="Microbiome">
        <title>Genomic resolution of linkages in carbon, nitrogen, and sulfur cycling among widespread estuary sediment bacteria.</title>
        <authorList>
            <person name="Baker B.J."/>
            <person name="Lazar C.S."/>
            <person name="Teske A.P."/>
            <person name="Dick G.J."/>
        </authorList>
    </citation>
    <scope>NUCLEOTIDE SEQUENCE [LARGE SCALE GENOMIC DNA]</scope>
    <source>
        <strain evidence="10">DG_26</strain>
    </source>
</reference>
<keyword evidence="8" id="KW-0411">Iron-sulfur</keyword>
<keyword evidence="7" id="KW-0408">Iron</keyword>
<dbReference type="InterPro" id="IPR003813">
    <property type="entry name" value="MvhD/FlpD"/>
</dbReference>
<evidence type="ECO:0000256" key="8">
    <source>
        <dbReference type="ARBA" id="ARBA00023014"/>
    </source>
</evidence>
<dbReference type="InterPro" id="IPR039650">
    <property type="entry name" value="HdrA-like"/>
</dbReference>
<dbReference type="PROSITE" id="PS51379">
    <property type="entry name" value="4FE4S_FER_2"/>
    <property type="match status" value="4"/>
</dbReference>
<dbReference type="Pfam" id="PF13183">
    <property type="entry name" value="Fer4_8"/>
    <property type="match status" value="1"/>
</dbReference>
<dbReference type="InterPro" id="IPR036188">
    <property type="entry name" value="FAD/NAD-bd_sf"/>
</dbReference>
<dbReference type="Pfam" id="PF02662">
    <property type="entry name" value="FlpD"/>
    <property type="match status" value="1"/>
</dbReference>
<evidence type="ECO:0000256" key="4">
    <source>
        <dbReference type="ARBA" id="ARBA00022723"/>
    </source>
</evidence>
<dbReference type="SUPFAM" id="SSF51905">
    <property type="entry name" value="FAD/NAD(P)-binding domain"/>
    <property type="match status" value="1"/>
</dbReference>
<keyword evidence="3" id="KW-0004">4Fe-4S</keyword>
<dbReference type="Proteomes" id="UP000051124">
    <property type="component" value="Unassembled WGS sequence"/>
</dbReference>
<keyword evidence="5" id="KW-0285">Flavoprotein</keyword>
<dbReference type="Gene3D" id="3.40.50.720">
    <property type="entry name" value="NAD(P)-binding Rossmann-like Domain"/>
    <property type="match status" value="1"/>
</dbReference>
<dbReference type="InterPro" id="IPR017896">
    <property type="entry name" value="4Fe4S_Fe-S-bd"/>
</dbReference>
<dbReference type="GO" id="GO:0051539">
    <property type="term" value="F:4 iron, 4 sulfur cluster binding"/>
    <property type="evidence" value="ECO:0007669"/>
    <property type="project" value="UniProtKB-KW"/>
</dbReference>
<dbReference type="GO" id="GO:0046872">
    <property type="term" value="F:metal ion binding"/>
    <property type="evidence" value="ECO:0007669"/>
    <property type="project" value="UniProtKB-KW"/>
</dbReference>
<dbReference type="EMBL" id="LIZT01000016">
    <property type="protein sequence ID" value="KPJ50618.1"/>
    <property type="molecule type" value="Genomic_DNA"/>
</dbReference>
<sequence>MQLFICNCNGEIEVPADLDFGRDVEVHVESALCSDEGTARVVQRLKENSRVIFAGCSPRIVEKFYRDYDPEVVNIREQAHFVGHGWEKMRDLIRGAVQKMRVSKPTSKKEFPILHKSALVIGGGVSGMEVARLIGDSGIDVYLVEAAPFLGGTVSALDRLYPKGTPNSHTLYPLINEVVRNPRIHLLMNGVVEGVEGVPGNYSARLRVARPSVKNCILCGRCEEVCPVVVDDDGLRRKAIYYVPTHPDSYAIDFQTCTKCGKCQDVCPGEIDLNPGYEEVQAKVGAIVAATGLYRFDASRIREYGYGKYDRVLTALEFERKVASGELRFQNVVIIHCAGSRDEKYLPYCSKICCLIGLKEAKLAKDKFPDAQVYVAYIDLRSTVEEFYRNLRDTYGVNFIHGKPAEVFERDGKLVVKTEDSSIGELLEIETDYVVLSTGFVPDDDSLRTLGFRPNGTFPEEYIHSSLSIDSNPRGIYMAGAAAYPQNATDSLINAREVASFATSFLAQDAVVSRFPIATINADICGGVTCSLCVRTCPYQALYTVEEEVKVNEAMCMGCGICAAACGVGANQLEGTTDRELSAQLDGMVRKDSIVAFLCKWSAYNAADRAGYERLSYPENVRIVRIPCSGRVDPQLILRAFTLGAKGVLVGGCYPDGCHYSVGNFKARRRVSLTKTLLRDMGLDPGRVKVEWIGISESKKLVEILKEMNA</sequence>
<evidence type="ECO:0000256" key="5">
    <source>
        <dbReference type="ARBA" id="ARBA00022827"/>
    </source>
</evidence>
<accession>A0A0S7WKE4</accession>
<dbReference type="AlphaFoldDB" id="A0A0S7WKE4"/>
<evidence type="ECO:0000256" key="7">
    <source>
        <dbReference type="ARBA" id="ARBA00023004"/>
    </source>
</evidence>
<keyword evidence="4" id="KW-0479">Metal-binding</keyword>
<evidence type="ECO:0000256" key="1">
    <source>
        <dbReference type="ARBA" id="ARBA00001974"/>
    </source>
</evidence>
<comment type="cofactor">
    <cofactor evidence="1">
        <name>FAD</name>
        <dbReference type="ChEBI" id="CHEBI:57692"/>
    </cofactor>
</comment>
<dbReference type="GO" id="GO:0016491">
    <property type="term" value="F:oxidoreductase activity"/>
    <property type="evidence" value="ECO:0007669"/>
    <property type="project" value="UniProtKB-KW"/>
</dbReference>
<keyword evidence="5" id="KW-0274">FAD</keyword>
<dbReference type="Gene3D" id="3.30.70.20">
    <property type="match status" value="2"/>
</dbReference>
<feature type="domain" description="4Fe-4S ferredoxin-type" evidence="9">
    <location>
        <begin position="204"/>
        <end position="235"/>
    </location>
</feature>
<dbReference type="PANTHER" id="PTHR43498:SF1">
    <property type="entry name" value="COB--COM HETERODISULFIDE REDUCTASE IRON-SULFUR SUBUNIT A"/>
    <property type="match status" value="1"/>
</dbReference>